<feature type="transmembrane region" description="Helical" evidence="8">
    <location>
        <begin position="370"/>
        <end position="390"/>
    </location>
</feature>
<feature type="transmembrane region" description="Helical" evidence="8">
    <location>
        <begin position="341"/>
        <end position="364"/>
    </location>
</feature>
<dbReference type="InterPro" id="IPR011701">
    <property type="entry name" value="MFS"/>
</dbReference>
<organism evidence="10 11">
    <name type="scientific">Stutzerimonas nosocomialis</name>
    <dbReference type="NCBI Taxonomy" id="1056496"/>
    <lineage>
        <taxon>Bacteria</taxon>
        <taxon>Pseudomonadati</taxon>
        <taxon>Pseudomonadota</taxon>
        <taxon>Gammaproteobacteria</taxon>
        <taxon>Pseudomonadales</taxon>
        <taxon>Pseudomonadaceae</taxon>
        <taxon>Stutzerimonas</taxon>
    </lineage>
</organism>
<feature type="transmembrane region" description="Helical" evidence="8">
    <location>
        <begin position="88"/>
        <end position="107"/>
    </location>
</feature>
<evidence type="ECO:0000256" key="2">
    <source>
        <dbReference type="ARBA" id="ARBA00022448"/>
    </source>
</evidence>
<feature type="transmembrane region" description="Helical" evidence="8">
    <location>
        <begin position="150"/>
        <end position="173"/>
    </location>
</feature>
<accession>A0A5R9QFL1</accession>
<sequence>MEHALIYRSHTLSADRALLLLCLATFIGFLTVGLPLAVIPLYVHDELGYGAVVVGSAVGVQFLATVLTRGYAGRLADQQGARPAMRRGLVGCGLAGAFYLLSSLLPVPAAGKLALLIAGRLTLGVGESFLVTGMLAWGIGTVGVLRSGKVMSWTGMAIYGAMALGAPAGLALYEGNGLAVLGLVTLGLPLLGLALIRPVAAVAPSGGQRRSFISVIGRIWQPALALALQGVGFAAIGAFISLHFATEGWQGAGLALSCFGLAFAAMRVVAGHLPDKLGGPPVAMVSLLVEGCGLLLLWSATSAELALAGAALTGAGASLIFPSLGLVVVKRVEPQVRATALGGYAAFQDIAYGLTGPLTGLLVGVHGYPVAFLVAALAAFAGFGIAAQLYRQDRRQAAP</sequence>
<dbReference type="PANTHER" id="PTHR23517">
    <property type="entry name" value="RESISTANCE PROTEIN MDTM, PUTATIVE-RELATED-RELATED"/>
    <property type="match status" value="1"/>
</dbReference>
<feature type="transmembrane region" description="Helical" evidence="8">
    <location>
        <begin position="251"/>
        <end position="270"/>
    </location>
</feature>
<evidence type="ECO:0000256" key="7">
    <source>
        <dbReference type="ARBA" id="ARBA00023136"/>
    </source>
</evidence>
<evidence type="ECO:0000256" key="1">
    <source>
        <dbReference type="ARBA" id="ARBA00004651"/>
    </source>
</evidence>
<keyword evidence="3 8" id="KW-1003">Cell membrane</keyword>
<comment type="caution">
    <text evidence="10">The sequence shown here is derived from an EMBL/GenBank/DDBJ whole genome shotgun (WGS) entry which is preliminary data.</text>
</comment>
<feature type="transmembrane region" description="Helical" evidence="8">
    <location>
        <begin position="179"/>
        <end position="202"/>
    </location>
</feature>
<dbReference type="PANTHER" id="PTHR23517:SF1">
    <property type="match status" value="1"/>
</dbReference>
<evidence type="ECO:0000256" key="5">
    <source>
        <dbReference type="ARBA" id="ARBA00022692"/>
    </source>
</evidence>
<dbReference type="SUPFAM" id="SSF103473">
    <property type="entry name" value="MFS general substrate transporter"/>
    <property type="match status" value="1"/>
</dbReference>
<keyword evidence="2 8" id="KW-0813">Transport</keyword>
<comment type="similarity">
    <text evidence="8">Belongs to the major facilitator superfamily. YfcJ family.</text>
</comment>
<evidence type="ECO:0000256" key="4">
    <source>
        <dbReference type="ARBA" id="ARBA00022519"/>
    </source>
</evidence>
<dbReference type="Proteomes" id="UP000306753">
    <property type="component" value="Unassembled WGS sequence"/>
</dbReference>
<dbReference type="AlphaFoldDB" id="A0A5R9QFL1"/>
<dbReference type="NCBIfam" id="NF003477">
    <property type="entry name" value="PRK05122.1"/>
    <property type="match status" value="1"/>
</dbReference>
<dbReference type="GO" id="GO:0005886">
    <property type="term" value="C:plasma membrane"/>
    <property type="evidence" value="ECO:0007669"/>
    <property type="project" value="UniProtKB-SubCell"/>
</dbReference>
<feature type="domain" description="Major facilitator superfamily (MFS) profile" evidence="9">
    <location>
        <begin position="180"/>
        <end position="399"/>
    </location>
</feature>
<feature type="transmembrane region" description="Helical" evidence="8">
    <location>
        <begin position="223"/>
        <end position="245"/>
    </location>
</feature>
<dbReference type="InterPro" id="IPR037541">
    <property type="entry name" value="MFS_YfcJ"/>
</dbReference>
<dbReference type="InterPro" id="IPR020846">
    <property type="entry name" value="MFS_dom"/>
</dbReference>
<feature type="transmembrane region" description="Helical" evidence="8">
    <location>
        <begin position="18"/>
        <end position="43"/>
    </location>
</feature>
<keyword evidence="5 8" id="KW-0812">Transmembrane</keyword>
<protein>
    <recommendedName>
        <fullName evidence="8">Uncharacterized MFS-type transporter DN820_10900</fullName>
    </recommendedName>
</protein>
<feature type="transmembrane region" description="Helical" evidence="8">
    <location>
        <begin position="113"/>
        <end position="138"/>
    </location>
</feature>
<reference evidence="10 11" key="1">
    <citation type="journal article" date="2017" name="Eur. J. Clin. Microbiol. Infect. Dis.">
        <title>Uncommonly isolated clinical Pseudomonas: identification and phylogenetic assignation.</title>
        <authorList>
            <person name="Mulet M."/>
            <person name="Gomila M."/>
            <person name="Ramirez A."/>
            <person name="Cardew S."/>
            <person name="Moore E.R."/>
            <person name="Lalucat J."/>
            <person name="Garcia-Valdes E."/>
        </authorList>
    </citation>
    <scope>NUCLEOTIDE SEQUENCE [LARGE SCALE GENOMIC DNA]</scope>
    <source>
        <strain evidence="10 11">SD129</strain>
    </source>
</reference>
<dbReference type="InterPro" id="IPR036259">
    <property type="entry name" value="MFS_trans_sf"/>
</dbReference>
<keyword evidence="4 8" id="KW-0997">Cell inner membrane</keyword>
<evidence type="ECO:0000259" key="9">
    <source>
        <dbReference type="PROSITE" id="PS50850"/>
    </source>
</evidence>
<dbReference type="InterPro" id="IPR050171">
    <property type="entry name" value="MFS_Transporters"/>
</dbReference>
<evidence type="ECO:0000313" key="10">
    <source>
        <dbReference type="EMBL" id="TLX63592.1"/>
    </source>
</evidence>
<keyword evidence="11" id="KW-1185">Reference proteome</keyword>
<dbReference type="EMBL" id="QLAG01000011">
    <property type="protein sequence ID" value="TLX63592.1"/>
    <property type="molecule type" value="Genomic_DNA"/>
</dbReference>
<keyword evidence="7 8" id="KW-0472">Membrane</keyword>
<proteinExistence type="inferred from homology"/>
<dbReference type="NCBIfam" id="NF009048">
    <property type="entry name" value="PRK12382.1"/>
    <property type="match status" value="1"/>
</dbReference>
<gene>
    <name evidence="10" type="ORF">DN820_10900</name>
</gene>
<feature type="transmembrane region" description="Helical" evidence="8">
    <location>
        <begin position="306"/>
        <end position="329"/>
    </location>
</feature>
<dbReference type="HAMAP" id="MF_02091">
    <property type="entry name" value="MFS_YfcJ"/>
    <property type="match status" value="1"/>
</dbReference>
<evidence type="ECO:0000256" key="6">
    <source>
        <dbReference type="ARBA" id="ARBA00022989"/>
    </source>
</evidence>
<dbReference type="Pfam" id="PF07690">
    <property type="entry name" value="MFS_1"/>
    <property type="match status" value="1"/>
</dbReference>
<feature type="transmembrane region" description="Helical" evidence="8">
    <location>
        <begin position="49"/>
        <end position="67"/>
    </location>
</feature>
<evidence type="ECO:0000256" key="8">
    <source>
        <dbReference type="HAMAP-Rule" id="MF_02091"/>
    </source>
</evidence>
<dbReference type="Gene3D" id="1.20.1250.20">
    <property type="entry name" value="MFS general substrate transporter like domains"/>
    <property type="match status" value="1"/>
</dbReference>
<dbReference type="GO" id="GO:0022857">
    <property type="term" value="F:transmembrane transporter activity"/>
    <property type="evidence" value="ECO:0007669"/>
    <property type="project" value="UniProtKB-UniRule"/>
</dbReference>
<feature type="transmembrane region" description="Helical" evidence="8">
    <location>
        <begin position="282"/>
        <end position="300"/>
    </location>
</feature>
<dbReference type="CDD" id="cd17489">
    <property type="entry name" value="MFS_YfcJ_like"/>
    <property type="match status" value="1"/>
</dbReference>
<evidence type="ECO:0000313" key="11">
    <source>
        <dbReference type="Proteomes" id="UP000306753"/>
    </source>
</evidence>
<comment type="subcellular location">
    <subcellularLocation>
        <location evidence="8">Cell inner membrane</location>
        <topology evidence="8">Multi-pass membrane protein</topology>
    </subcellularLocation>
    <subcellularLocation>
        <location evidence="1">Cell membrane</location>
        <topology evidence="1">Multi-pass membrane protein</topology>
    </subcellularLocation>
</comment>
<name>A0A5R9QFL1_9GAMM</name>
<keyword evidence="6 8" id="KW-1133">Transmembrane helix</keyword>
<dbReference type="PROSITE" id="PS50850">
    <property type="entry name" value="MFS"/>
    <property type="match status" value="1"/>
</dbReference>
<evidence type="ECO:0000256" key="3">
    <source>
        <dbReference type="ARBA" id="ARBA00022475"/>
    </source>
</evidence>